<evidence type="ECO:0000313" key="2">
    <source>
        <dbReference type="Proteomes" id="UP000825933"/>
    </source>
</evidence>
<reference evidence="2" key="1">
    <citation type="journal article" date="2022" name="Microbiol. Resour. Announc.">
        <title>Draft Genome Sequence of a Methanogenic Archaeon from West Spitsbergen Permafrost.</title>
        <authorList>
            <person name="Trubitsyn V."/>
            <person name="Rivkina E."/>
            <person name="Shcherbakova V."/>
        </authorList>
    </citation>
    <scope>NUCLEOTIDE SEQUENCE [LARGE SCALE GENOMIC DNA]</scope>
    <source>
        <strain evidence="2">VT</strain>
    </source>
</reference>
<dbReference type="Proteomes" id="UP000825933">
    <property type="component" value="Unassembled WGS sequence"/>
</dbReference>
<comment type="caution">
    <text evidence="1">The sequence shown here is derived from an EMBL/GenBank/DDBJ whole genome shotgun (WGS) entry which is preliminary data.</text>
</comment>
<evidence type="ECO:0000313" key="1">
    <source>
        <dbReference type="EMBL" id="MBZ2166307.1"/>
    </source>
</evidence>
<name>A0A8T5UVM8_9EURY</name>
<gene>
    <name evidence="1" type="ORF">K8N75_09685</name>
</gene>
<dbReference type="AlphaFoldDB" id="A0A8T5UVM8"/>
<organism evidence="1 2">
    <name type="scientific">Methanobacterium spitsbergense</name>
    <dbReference type="NCBI Taxonomy" id="2874285"/>
    <lineage>
        <taxon>Archaea</taxon>
        <taxon>Methanobacteriati</taxon>
        <taxon>Methanobacteriota</taxon>
        <taxon>Methanomada group</taxon>
        <taxon>Methanobacteria</taxon>
        <taxon>Methanobacteriales</taxon>
        <taxon>Methanobacteriaceae</taxon>
        <taxon>Methanobacterium</taxon>
    </lineage>
</organism>
<proteinExistence type="predicted"/>
<dbReference type="EMBL" id="JAIOUQ010000009">
    <property type="protein sequence ID" value="MBZ2166307.1"/>
    <property type="molecule type" value="Genomic_DNA"/>
</dbReference>
<accession>A0A8T5UVM8</accession>
<protein>
    <submittedName>
        <fullName evidence="1">Uncharacterized protein</fullName>
    </submittedName>
</protein>
<keyword evidence="2" id="KW-1185">Reference proteome</keyword>
<sequence>MAMIPVDEDFMDSLLLKVMPELKKSTANDDLKFEANPNLGEGTATKEELKQRNTLISPNEDFYNKFKKLLLNKEQLAEDKIKAVDDSIDSLMKDAQDKVQSSDETRYQSGYDDMNTTLKDDYKVKVPKQEEDQPRLNSILRQQLMNIEDAYLVLRGRLRQIINITDVNSYYASVTPTSTIKKAINKSSWTPCMKEASKENPDMDEEELREYCENINSTDSAFKDNNNRLDQLGMFGWVESQKAGWLEAGLFGAATLTLAIEVDWVTMEDSDVCEYCQDNADNSPWSILEIPEEHYGGRCKLVVAGVEFDA</sequence>
<dbReference type="RefSeq" id="WP_223791847.1">
    <property type="nucleotide sequence ID" value="NZ_JAIOUQ010000009.1"/>
</dbReference>